<keyword evidence="1" id="KW-0812">Transmembrane</keyword>
<dbReference type="Proteomes" id="UP000541352">
    <property type="component" value="Unassembled WGS sequence"/>
</dbReference>
<keyword evidence="1" id="KW-1133">Transmembrane helix</keyword>
<organism evidence="2 3">
    <name type="scientific">Runella defluvii</name>
    <dbReference type="NCBI Taxonomy" id="370973"/>
    <lineage>
        <taxon>Bacteria</taxon>
        <taxon>Pseudomonadati</taxon>
        <taxon>Bacteroidota</taxon>
        <taxon>Cytophagia</taxon>
        <taxon>Cytophagales</taxon>
        <taxon>Spirosomataceae</taxon>
        <taxon>Runella</taxon>
    </lineage>
</organism>
<gene>
    <name evidence="2" type="ORF">FHS57_004948</name>
</gene>
<dbReference type="EMBL" id="JACIBY010000013">
    <property type="protein sequence ID" value="MBB3840927.1"/>
    <property type="molecule type" value="Genomic_DNA"/>
</dbReference>
<comment type="caution">
    <text evidence="2">The sequence shown here is derived from an EMBL/GenBank/DDBJ whole genome shotgun (WGS) entry which is preliminary data.</text>
</comment>
<proteinExistence type="predicted"/>
<evidence type="ECO:0000313" key="2">
    <source>
        <dbReference type="EMBL" id="MBB3840927.1"/>
    </source>
</evidence>
<evidence type="ECO:0000313" key="3">
    <source>
        <dbReference type="Proteomes" id="UP000541352"/>
    </source>
</evidence>
<keyword evidence="1" id="KW-0472">Membrane</keyword>
<reference evidence="2 3" key="1">
    <citation type="submission" date="2020-08" db="EMBL/GenBank/DDBJ databases">
        <title>Genomic Encyclopedia of Type Strains, Phase IV (KMG-IV): sequencing the most valuable type-strain genomes for metagenomic binning, comparative biology and taxonomic classification.</title>
        <authorList>
            <person name="Goeker M."/>
        </authorList>
    </citation>
    <scope>NUCLEOTIDE SEQUENCE [LARGE SCALE GENOMIC DNA]</scope>
    <source>
        <strain evidence="2 3">DSM 17976</strain>
    </source>
</reference>
<keyword evidence="2" id="KW-0808">Transferase</keyword>
<feature type="transmembrane region" description="Helical" evidence="1">
    <location>
        <begin position="48"/>
        <end position="68"/>
    </location>
</feature>
<keyword evidence="2" id="KW-0012">Acyltransferase</keyword>
<evidence type="ECO:0000256" key="1">
    <source>
        <dbReference type="SAM" id="Phobius"/>
    </source>
</evidence>
<accession>A0A7W5ZSV4</accession>
<dbReference type="RefSeq" id="WP_183978233.1">
    <property type="nucleotide sequence ID" value="NZ_JACIBY010000013.1"/>
</dbReference>
<sequence length="72" mass="8404">MHWFVRKGIFFKPTSPVGWALFILVAIYAVHALIEVNEHSHSTMETIINWFFRVILVGVAYTIVAYFMSEKE</sequence>
<protein>
    <submittedName>
        <fullName evidence="2">Surface polysaccharide O-acyltransferase-like enzyme</fullName>
    </submittedName>
</protein>
<dbReference type="GO" id="GO:0016746">
    <property type="term" value="F:acyltransferase activity"/>
    <property type="evidence" value="ECO:0007669"/>
    <property type="project" value="UniProtKB-KW"/>
</dbReference>
<name>A0A7W5ZSV4_9BACT</name>
<dbReference type="AlphaFoldDB" id="A0A7W5ZSV4"/>
<keyword evidence="3" id="KW-1185">Reference proteome</keyword>